<dbReference type="SUPFAM" id="SSF53383">
    <property type="entry name" value="PLP-dependent transferases"/>
    <property type="match status" value="1"/>
</dbReference>
<dbReference type="InterPro" id="IPR049704">
    <property type="entry name" value="Aminotrans_3_PPA_site"/>
</dbReference>
<evidence type="ECO:0000256" key="1">
    <source>
        <dbReference type="ARBA" id="ARBA00001933"/>
    </source>
</evidence>
<dbReference type="InterPro" id="IPR015424">
    <property type="entry name" value="PyrdxlP-dep_Trfase"/>
</dbReference>
<sequence length="418" mass="44250">MAVAETQSNISRDQKLRQRAQRVIPGGMWGHQRAAAVPAGFPQFFDSGQGATVRDVDGNEYIDFMCAWGPIILGHQHPVVEAAAQAQAALGLCLDGPTEHVVDLAELVVEMIDHAQWALFQKNGSDAMTGCVTIARAGTGRRKVLVAHGAYHGAVPWCSPSLVGVTAEDRAHILHFDWNDTDSLETAIAQAGADLAAIVVSAFRHDLGVAMEMPTPAFAQAARAACDAAGAALIIDDVRAGFRLDLGGSWNLVGVQPDLSAWSKAIANGHPLAMITGNERFREAARNVFVTGSFWYSGAPMAAAAATLRELRRIDGPAVMARAGRRLRDGLAEQAARHGFALIQSGPPAMPLVQFAGDDAQATLGERFCIEALRRGVYMHHRHNMFLSCAHTEAVIDAALVATEGAFAALAAEGAANA</sequence>
<comment type="similarity">
    <text evidence="3">Belongs to the class-III pyridoxal-phosphate-dependent aminotransferase family.</text>
</comment>
<keyword evidence="4" id="KW-0808">Transferase</keyword>
<name>A0A2S0MR92_9RHOB</name>
<evidence type="ECO:0000313" key="5">
    <source>
        <dbReference type="Proteomes" id="UP000237655"/>
    </source>
</evidence>
<organism evidence="4 5">
    <name type="scientific">Pukyongiella litopenaei</name>
    <dbReference type="NCBI Taxonomy" id="2605946"/>
    <lineage>
        <taxon>Bacteria</taxon>
        <taxon>Pseudomonadati</taxon>
        <taxon>Pseudomonadota</taxon>
        <taxon>Alphaproteobacteria</taxon>
        <taxon>Rhodobacterales</taxon>
        <taxon>Paracoccaceae</taxon>
        <taxon>Pukyongiella</taxon>
    </lineage>
</organism>
<dbReference type="AlphaFoldDB" id="A0A2S0MR92"/>
<keyword evidence="2 3" id="KW-0663">Pyridoxal phosphate</keyword>
<comment type="cofactor">
    <cofactor evidence="1">
        <name>pyridoxal 5'-phosphate</name>
        <dbReference type="ChEBI" id="CHEBI:597326"/>
    </cofactor>
</comment>
<gene>
    <name evidence="4" type="ORF">C6Y53_11200</name>
</gene>
<dbReference type="GO" id="GO:0008483">
    <property type="term" value="F:transaminase activity"/>
    <property type="evidence" value="ECO:0007669"/>
    <property type="project" value="UniProtKB-KW"/>
</dbReference>
<reference evidence="5" key="1">
    <citation type="submission" date="2018-03" db="EMBL/GenBank/DDBJ databases">
        <title>Genomic analysis of the strain SH-1 isolated from shrimp intestine.</title>
        <authorList>
            <person name="Kim Y.-S."/>
            <person name="Kim S.-E."/>
            <person name="Kim K.-H."/>
        </authorList>
    </citation>
    <scope>NUCLEOTIDE SEQUENCE [LARGE SCALE GENOMIC DNA]</scope>
    <source>
        <strain evidence="5">SH-1</strain>
    </source>
</reference>
<keyword evidence="5" id="KW-1185">Reference proteome</keyword>
<accession>A0A2S0MR92</accession>
<dbReference type="InterPro" id="IPR005814">
    <property type="entry name" value="Aminotrans_3"/>
</dbReference>
<dbReference type="Gene3D" id="3.90.1150.10">
    <property type="entry name" value="Aspartate Aminotransferase, domain 1"/>
    <property type="match status" value="1"/>
</dbReference>
<dbReference type="KEGG" id="thas:C6Y53_11200"/>
<dbReference type="Gene3D" id="3.40.640.10">
    <property type="entry name" value="Type I PLP-dependent aspartate aminotransferase-like (Major domain)"/>
    <property type="match status" value="1"/>
</dbReference>
<proteinExistence type="inferred from homology"/>
<evidence type="ECO:0000256" key="2">
    <source>
        <dbReference type="ARBA" id="ARBA00022898"/>
    </source>
</evidence>
<protein>
    <submittedName>
        <fullName evidence="4">Aminotransferase class III-fold pyridoxal phosphate-dependent enzyme</fullName>
    </submittedName>
</protein>
<dbReference type="EMBL" id="CP027665">
    <property type="protein sequence ID" value="AVO38213.1"/>
    <property type="molecule type" value="Genomic_DNA"/>
</dbReference>
<evidence type="ECO:0000313" key="4">
    <source>
        <dbReference type="EMBL" id="AVO38213.1"/>
    </source>
</evidence>
<dbReference type="PANTHER" id="PTHR43713:SF3">
    <property type="entry name" value="GLUTAMATE-1-SEMIALDEHYDE 2,1-AMINOMUTASE 1, CHLOROPLASTIC-RELATED"/>
    <property type="match status" value="1"/>
</dbReference>
<keyword evidence="4" id="KW-0032">Aminotransferase</keyword>
<evidence type="ECO:0000256" key="3">
    <source>
        <dbReference type="RuleBase" id="RU003560"/>
    </source>
</evidence>
<dbReference type="Proteomes" id="UP000237655">
    <property type="component" value="Chromosome"/>
</dbReference>
<dbReference type="GO" id="GO:0030170">
    <property type="term" value="F:pyridoxal phosphate binding"/>
    <property type="evidence" value="ECO:0007669"/>
    <property type="project" value="InterPro"/>
</dbReference>
<dbReference type="Pfam" id="PF00202">
    <property type="entry name" value="Aminotran_3"/>
    <property type="match status" value="1"/>
</dbReference>
<dbReference type="PROSITE" id="PS00600">
    <property type="entry name" value="AA_TRANSFER_CLASS_3"/>
    <property type="match status" value="1"/>
</dbReference>
<dbReference type="PANTHER" id="PTHR43713">
    <property type="entry name" value="GLUTAMATE-1-SEMIALDEHYDE 2,1-AMINOMUTASE"/>
    <property type="match status" value="1"/>
</dbReference>
<dbReference type="InterPro" id="IPR015421">
    <property type="entry name" value="PyrdxlP-dep_Trfase_major"/>
</dbReference>
<dbReference type="InterPro" id="IPR015422">
    <property type="entry name" value="PyrdxlP-dep_Trfase_small"/>
</dbReference>